<sequence>MMDASHKQLLVTLKNTFSDRTVTCGSDSYKVHKNIVVCSRTEFFARAMRFGGKEATEGIVDLPGDNPATVKRLCQWIYEDDYASNADKIAGLFPCPTQPSDQGEENLLIQAKMYEIADKYDVADLKDLVKEKFHWACTVSWNASTLSNAAHHVFSTTPEHEIGLRDTVISTIHRTPLEGTREEAGD</sequence>
<evidence type="ECO:0000259" key="1">
    <source>
        <dbReference type="Pfam" id="PF00651"/>
    </source>
</evidence>
<comment type="caution">
    <text evidence="2">The sequence shown here is derived from an EMBL/GenBank/DDBJ whole genome shotgun (WGS) entry which is preliminary data.</text>
</comment>
<name>A0AAD4I589_9PLEO</name>
<accession>A0AAD4I589</accession>
<dbReference type="InterPro" id="IPR000210">
    <property type="entry name" value="BTB/POZ_dom"/>
</dbReference>
<organism evidence="2 3">
    <name type="scientific">Alternaria panax</name>
    <dbReference type="NCBI Taxonomy" id="48097"/>
    <lineage>
        <taxon>Eukaryota</taxon>
        <taxon>Fungi</taxon>
        <taxon>Dikarya</taxon>
        <taxon>Ascomycota</taxon>
        <taxon>Pezizomycotina</taxon>
        <taxon>Dothideomycetes</taxon>
        <taxon>Pleosporomycetidae</taxon>
        <taxon>Pleosporales</taxon>
        <taxon>Pleosporineae</taxon>
        <taxon>Pleosporaceae</taxon>
        <taxon>Alternaria</taxon>
        <taxon>Alternaria sect. Panax</taxon>
    </lineage>
</organism>
<dbReference type="InterPro" id="IPR011333">
    <property type="entry name" value="SKP1/BTB/POZ_sf"/>
</dbReference>
<dbReference type="AlphaFoldDB" id="A0AAD4I589"/>
<dbReference type="Proteomes" id="UP001199106">
    <property type="component" value="Unassembled WGS sequence"/>
</dbReference>
<dbReference type="EMBL" id="JAANER010000009">
    <property type="protein sequence ID" value="KAG9186238.1"/>
    <property type="molecule type" value="Genomic_DNA"/>
</dbReference>
<reference evidence="2" key="1">
    <citation type="submission" date="2021-07" db="EMBL/GenBank/DDBJ databases">
        <title>Genome Resource of American Ginseng Black Spot Pathogen Alternaria panax.</title>
        <authorList>
            <person name="Qiu C."/>
            <person name="Wang W."/>
            <person name="Liu Z."/>
        </authorList>
    </citation>
    <scope>NUCLEOTIDE SEQUENCE</scope>
    <source>
        <strain evidence="2">BNCC115425</strain>
    </source>
</reference>
<dbReference type="Gene3D" id="3.30.710.10">
    <property type="entry name" value="Potassium Channel Kv1.1, Chain A"/>
    <property type="match status" value="1"/>
</dbReference>
<protein>
    <recommendedName>
        <fullName evidence="1">BTB domain-containing protein</fullName>
    </recommendedName>
</protein>
<proteinExistence type="predicted"/>
<dbReference type="Pfam" id="PF00651">
    <property type="entry name" value="BTB"/>
    <property type="match status" value="1"/>
</dbReference>
<keyword evidence="3" id="KW-1185">Reference proteome</keyword>
<evidence type="ECO:0000313" key="2">
    <source>
        <dbReference type="EMBL" id="KAG9186238.1"/>
    </source>
</evidence>
<feature type="domain" description="BTB" evidence="1">
    <location>
        <begin position="14"/>
        <end position="92"/>
    </location>
</feature>
<dbReference type="PANTHER" id="PTHR47843">
    <property type="entry name" value="BTB DOMAIN-CONTAINING PROTEIN-RELATED"/>
    <property type="match status" value="1"/>
</dbReference>
<evidence type="ECO:0000313" key="3">
    <source>
        <dbReference type="Proteomes" id="UP001199106"/>
    </source>
</evidence>
<gene>
    <name evidence="2" type="ORF">G6011_02794</name>
</gene>
<dbReference type="CDD" id="cd18186">
    <property type="entry name" value="BTB_POZ_ZBTB_KLHL-like"/>
    <property type="match status" value="1"/>
</dbReference>
<dbReference type="PANTHER" id="PTHR47843:SF5">
    <property type="entry name" value="BTB_POZ DOMAIN PROTEIN"/>
    <property type="match status" value="1"/>
</dbReference>
<dbReference type="SUPFAM" id="SSF54695">
    <property type="entry name" value="POZ domain"/>
    <property type="match status" value="1"/>
</dbReference>